<gene>
    <name evidence="1" type="ORF">LJ739_16560</name>
</gene>
<dbReference type="InterPro" id="IPR044691">
    <property type="entry name" value="DCC1_Trx"/>
</dbReference>
<dbReference type="Pfam" id="PF04134">
    <property type="entry name" value="DCC1-like"/>
    <property type="match status" value="1"/>
</dbReference>
<dbReference type="InterPro" id="IPR007263">
    <property type="entry name" value="DCC1-like"/>
</dbReference>
<keyword evidence="2" id="KW-1185">Reference proteome</keyword>
<evidence type="ECO:0000313" key="2">
    <source>
        <dbReference type="Proteomes" id="UP001520878"/>
    </source>
</evidence>
<evidence type="ECO:0000313" key="1">
    <source>
        <dbReference type="EMBL" id="MCC2617866.1"/>
    </source>
</evidence>
<dbReference type="PANTHER" id="PTHR34290">
    <property type="entry name" value="SI:CH73-390P7.2"/>
    <property type="match status" value="1"/>
</dbReference>
<sequence>MQLTLFYDGLCPLCAAEMKSLRSRNGTGHLRFVDIQSAEFQRDYSHLDWQALNARIHAQWADGRWVSGLDATHAAWQLVGRGWLYGWMRWPLIRPIADRFYGWFARNRYTLSRWLTGKARLERCEVCDRDG</sequence>
<organism evidence="1 2">
    <name type="scientific">Fluctibacter halophilus</name>
    <dbReference type="NCBI Taxonomy" id="226011"/>
    <lineage>
        <taxon>Bacteria</taxon>
        <taxon>Pseudomonadati</taxon>
        <taxon>Pseudomonadota</taxon>
        <taxon>Gammaproteobacteria</taxon>
        <taxon>Alteromonadales</taxon>
        <taxon>Alteromonadaceae</taxon>
        <taxon>Fluctibacter</taxon>
    </lineage>
</organism>
<proteinExistence type="predicted"/>
<accession>A0ABS8GF96</accession>
<protein>
    <submittedName>
        <fullName evidence="1">DUF393 domain-containing protein</fullName>
    </submittedName>
</protein>
<dbReference type="EMBL" id="JAJEWP010000006">
    <property type="protein sequence ID" value="MCC2617866.1"/>
    <property type="molecule type" value="Genomic_DNA"/>
</dbReference>
<dbReference type="RefSeq" id="WP_229162268.1">
    <property type="nucleotide sequence ID" value="NZ_JAJEWP010000006.1"/>
</dbReference>
<reference evidence="1 2" key="1">
    <citation type="submission" date="2021-10" db="EMBL/GenBank/DDBJ databases">
        <title>Draft genome of Aestuariibacter halophilus JC2043.</title>
        <authorList>
            <person name="Emsley S.A."/>
            <person name="Pfannmuller K.M."/>
            <person name="Ushijima B."/>
            <person name="Saw J.H."/>
            <person name="Videau P."/>
        </authorList>
    </citation>
    <scope>NUCLEOTIDE SEQUENCE [LARGE SCALE GENOMIC DNA]</scope>
    <source>
        <strain evidence="1 2">JC2043</strain>
    </source>
</reference>
<dbReference type="Proteomes" id="UP001520878">
    <property type="component" value="Unassembled WGS sequence"/>
</dbReference>
<comment type="caution">
    <text evidence="1">The sequence shown here is derived from an EMBL/GenBank/DDBJ whole genome shotgun (WGS) entry which is preliminary data.</text>
</comment>
<name>A0ABS8GF96_9ALTE</name>
<dbReference type="PANTHER" id="PTHR34290:SF2">
    <property type="entry name" value="OS04G0668800 PROTEIN"/>
    <property type="match status" value="1"/>
</dbReference>